<sequence>MPKIQKNINIHPSSKRKRNVEDTDMERLEGFDSRHKRQNLNLVGLENSALHQEDVTLVQDSPLSFSSNKSIPKFKKILLDPILDEARPLELVINDHFLDPVYELDYDFEIKGSGDDENDGYWSSSDSMELELSPLADQINAMDNEFDNSHVDLVDSSNPSHCSTSSRIRLVDEQLCQNQVHSDFSSNSGNHLISRFTIFKD</sequence>
<dbReference type="EMBL" id="BAABME010013444">
    <property type="protein sequence ID" value="GAA0186179.1"/>
    <property type="molecule type" value="Genomic_DNA"/>
</dbReference>
<reference evidence="2 3" key="1">
    <citation type="submission" date="2024-01" db="EMBL/GenBank/DDBJ databases">
        <title>The complete chloroplast genome sequence of Lithospermum erythrorhizon: insights into the phylogenetic relationship among Boraginaceae species and the maternal lineages of purple gromwells.</title>
        <authorList>
            <person name="Okada T."/>
            <person name="Watanabe K."/>
        </authorList>
    </citation>
    <scope>NUCLEOTIDE SEQUENCE [LARGE SCALE GENOMIC DNA]</scope>
</reference>
<dbReference type="Proteomes" id="UP001454036">
    <property type="component" value="Unassembled WGS sequence"/>
</dbReference>
<feature type="compositionally biased region" description="Polar residues" evidence="1">
    <location>
        <begin position="1"/>
        <end position="12"/>
    </location>
</feature>
<gene>
    <name evidence="2" type="ORF">LIER_33467</name>
</gene>
<protein>
    <submittedName>
        <fullName evidence="2">Uncharacterized protein</fullName>
    </submittedName>
</protein>
<dbReference type="AlphaFoldDB" id="A0AAV3RZ19"/>
<feature type="region of interest" description="Disordered" evidence="1">
    <location>
        <begin position="1"/>
        <end position="32"/>
    </location>
</feature>
<feature type="compositionally biased region" description="Basic and acidic residues" evidence="1">
    <location>
        <begin position="19"/>
        <end position="32"/>
    </location>
</feature>
<comment type="caution">
    <text evidence="2">The sequence shown here is derived from an EMBL/GenBank/DDBJ whole genome shotgun (WGS) entry which is preliminary data.</text>
</comment>
<evidence type="ECO:0000313" key="2">
    <source>
        <dbReference type="EMBL" id="GAA0186179.1"/>
    </source>
</evidence>
<proteinExistence type="predicted"/>
<evidence type="ECO:0000256" key="1">
    <source>
        <dbReference type="SAM" id="MobiDB-lite"/>
    </source>
</evidence>
<organism evidence="2 3">
    <name type="scientific">Lithospermum erythrorhizon</name>
    <name type="common">Purple gromwell</name>
    <name type="synonym">Lithospermum officinale var. erythrorhizon</name>
    <dbReference type="NCBI Taxonomy" id="34254"/>
    <lineage>
        <taxon>Eukaryota</taxon>
        <taxon>Viridiplantae</taxon>
        <taxon>Streptophyta</taxon>
        <taxon>Embryophyta</taxon>
        <taxon>Tracheophyta</taxon>
        <taxon>Spermatophyta</taxon>
        <taxon>Magnoliopsida</taxon>
        <taxon>eudicotyledons</taxon>
        <taxon>Gunneridae</taxon>
        <taxon>Pentapetalae</taxon>
        <taxon>asterids</taxon>
        <taxon>lamiids</taxon>
        <taxon>Boraginales</taxon>
        <taxon>Boraginaceae</taxon>
        <taxon>Boraginoideae</taxon>
        <taxon>Lithospermeae</taxon>
        <taxon>Lithospermum</taxon>
    </lineage>
</organism>
<keyword evidence="3" id="KW-1185">Reference proteome</keyword>
<accession>A0AAV3RZ19</accession>
<evidence type="ECO:0000313" key="3">
    <source>
        <dbReference type="Proteomes" id="UP001454036"/>
    </source>
</evidence>
<name>A0AAV3RZ19_LITER</name>